<evidence type="ECO:0000259" key="3">
    <source>
        <dbReference type="PROSITE" id="PS50977"/>
    </source>
</evidence>
<dbReference type="KEGG" id="shi:Shel_04120"/>
<dbReference type="STRING" id="471855.Shel_04120"/>
<dbReference type="Gene3D" id="1.10.357.10">
    <property type="entry name" value="Tetracycline Repressor, domain 2"/>
    <property type="match status" value="1"/>
</dbReference>
<dbReference type="SUPFAM" id="SSF46689">
    <property type="entry name" value="Homeodomain-like"/>
    <property type="match status" value="1"/>
</dbReference>
<dbReference type="InterPro" id="IPR001647">
    <property type="entry name" value="HTH_TetR"/>
</dbReference>
<feature type="DNA-binding region" description="H-T-H motif" evidence="2">
    <location>
        <begin position="32"/>
        <end position="51"/>
    </location>
</feature>
<sequence length="195" mass="22284">MRKRPDKTAQTKAEFREAFLQLYATTPINKMTVGQVCERAGYNRGTFYLHYQDLYDVLEQIENDLLDGMTACVEACMKRLSQDSSKLSCIAACADVVAYYERNKDSIAILLGENGDPAFVHRLKNNLKPLWRTYVVGESAERSEAELDLALEFALTGTLYMISEWLSDSRGVSAYRLAHLVYDFSIRDVRRRSEL</sequence>
<feature type="domain" description="HTH tetR-type" evidence="3">
    <location>
        <begin position="9"/>
        <end position="69"/>
    </location>
</feature>
<evidence type="ECO:0000256" key="2">
    <source>
        <dbReference type="PROSITE-ProRule" id="PRU00335"/>
    </source>
</evidence>
<evidence type="ECO:0000313" key="4">
    <source>
        <dbReference type="EMBL" id="ACV21473.1"/>
    </source>
</evidence>
<dbReference type="Proteomes" id="UP000002026">
    <property type="component" value="Chromosome"/>
</dbReference>
<reference evidence="4 5" key="1">
    <citation type="journal article" date="2009" name="Stand. Genomic Sci.">
        <title>Complete genome sequence of Slackia heliotrinireducens type strain (RHS 1).</title>
        <authorList>
            <person name="Pukall R."/>
            <person name="Lapidus A."/>
            <person name="Nolan M."/>
            <person name="Copeland A."/>
            <person name="Glavina Del Rio T."/>
            <person name="Lucas S."/>
            <person name="Chen F."/>
            <person name="Tice H."/>
            <person name="Cheng J.F."/>
            <person name="Chertkov O."/>
            <person name="Bruce D."/>
            <person name="Goodwin L."/>
            <person name="Kuske C."/>
            <person name="Brettin T."/>
            <person name="Detter J.C."/>
            <person name="Han C."/>
            <person name="Pitluck S."/>
            <person name="Pati A."/>
            <person name="Mavrommatis K."/>
            <person name="Ivanova N."/>
            <person name="Ovchinnikova G."/>
            <person name="Chen A."/>
            <person name="Palaniappan K."/>
            <person name="Schneider S."/>
            <person name="Rohde M."/>
            <person name="Chain P."/>
            <person name="D'haeseleer P."/>
            <person name="Goker M."/>
            <person name="Bristow J."/>
            <person name="Eisen J.A."/>
            <person name="Markowitz V."/>
            <person name="Kyrpides N.C."/>
            <person name="Klenk H.P."/>
            <person name="Hugenholtz P."/>
        </authorList>
    </citation>
    <scope>NUCLEOTIDE SEQUENCE [LARGE SCALE GENOMIC DNA]</scope>
    <source>
        <strain evidence="5">ATCC 29202 / DSM 20476 / NCTC 11029 / RHS 1</strain>
    </source>
</reference>
<accession>C7N2V2</accession>
<dbReference type="InterPro" id="IPR039532">
    <property type="entry name" value="TetR_C_Firmicutes"/>
</dbReference>
<dbReference type="eggNOG" id="COG1309">
    <property type="taxonomic scope" value="Bacteria"/>
</dbReference>
<dbReference type="Pfam" id="PF14278">
    <property type="entry name" value="TetR_C_8"/>
    <property type="match status" value="1"/>
</dbReference>
<protein>
    <recommendedName>
        <fullName evidence="3">HTH tetR-type domain-containing protein</fullName>
    </recommendedName>
</protein>
<evidence type="ECO:0000256" key="1">
    <source>
        <dbReference type="ARBA" id="ARBA00023125"/>
    </source>
</evidence>
<name>C7N2V2_SLAHD</name>
<dbReference type="PROSITE" id="PS50977">
    <property type="entry name" value="HTH_TETR_2"/>
    <property type="match status" value="1"/>
</dbReference>
<organism evidence="4 5">
    <name type="scientific">Slackia heliotrinireducens (strain ATCC 29202 / DSM 20476 / NCTC 11029 / RHS 1)</name>
    <name type="common">Peptococcus heliotrinreducens</name>
    <dbReference type="NCBI Taxonomy" id="471855"/>
    <lineage>
        <taxon>Bacteria</taxon>
        <taxon>Bacillati</taxon>
        <taxon>Actinomycetota</taxon>
        <taxon>Coriobacteriia</taxon>
        <taxon>Eggerthellales</taxon>
        <taxon>Eggerthellaceae</taxon>
        <taxon>Slackia</taxon>
    </lineage>
</organism>
<evidence type="ECO:0000313" key="5">
    <source>
        <dbReference type="Proteomes" id="UP000002026"/>
    </source>
</evidence>
<keyword evidence="5" id="KW-1185">Reference proteome</keyword>
<dbReference type="HOGENOM" id="CLU_087539_0_7_11"/>
<dbReference type="PANTHER" id="PTHR43479">
    <property type="entry name" value="ACREF/ENVCD OPERON REPRESSOR-RELATED"/>
    <property type="match status" value="1"/>
</dbReference>
<dbReference type="EMBL" id="CP001684">
    <property type="protein sequence ID" value="ACV21473.1"/>
    <property type="molecule type" value="Genomic_DNA"/>
</dbReference>
<dbReference type="GO" id="GO:0003677">
    <property type="term" value="F:DNA binding"/>
    <property type="evidence" value="ECO:0007669"/>
    <property type="project" value="UniProtKB-UniRule"/>
</dbReference>
<keyword evidence="1 2" id="KW-0238">DNA-binding</keyword>
<gene>
    <name evidence="4" type="ordered locus">Shel_04120</name>
</gene>
<dbReference type="PANTHER" id="PTHR43479:SF11">
    <property type="entry name" value="ACREF_ENVCD OPERON REPRESSOR-RELATED"/>
    <property type="match status" value="1"/>
</dbReference>
<proteinExistence type="predicted"/>
<dbReference type="AlphaFoldDB" id="C7N2V2"/>
<dbReference type="InterPro" id="IPR050624">
    <property type="entry name" value="HTH-type_Tx_Regulator"/>
</dbReference>
<dbReference type="InterPro" id="IPR009057">
    <property type="entry name" value="Homeodomain-like_sf"/>
</dbReference>
<dbReference type="RefSeq" id="WP_012797579.1">
    <property type="nucleotide sequence ID" value="NC_013165.1"/>
</dbReference>